<proteinExistence type="predicted"/>
<dbReference type="InterPro" id="IPR058998">
    <property type="entry name" value="YycE-like_N"/>
</dbReference>
<accession>A0A6A6RZ78</accession>
<gene>
    <name evidence="2" type="ORF">P280DRAFT_32282</name>
</gene>
<dbReference type="Proteomes" id="UP000799753">
    <property type="component" value="Unassembled WGS sequence"/>
</dbReference>
<dbReference type="Pfam" id="PF22658">
    <property type="entry name" value="YycE-like_N"/>
    <property type="match status" value="1"/>
</dbReference>
<protein>
    <recommendedName>
        <fullName evidence="1">YycE-like N-terminal domain-containing protein</fullName>
    </recommendedName>
</protein>
<evidence type="ECO:0000259" key="1">
    <source>
        <dbReference type="Pfam" id="PF22658"/>
    </source>
</evidence>
<dbReference type="EMBL" id="MU006785">
    <property type="protein sequence ID" value="KAF2640282.1"/>
    <property type="molecule type" value="Genomic_DNA"/>
</dbReference>
<sequence length="98" mass="10771">MTFRPSSIPLLTSHLRIARLTPSVVTLLPFYATGLGISIISSFSHYNGFNGTVLSHPSLPCHLESTEQINDDGTIQDPSRCPTQDSLLISYLPEEAER</sequence>
<dbReference type="OrthoDB" id="2338662at2759"/>
<evidence type="ECO:0000313" key="3">
    <source>
        <dbReference type="Proteomes" id="UP000799753"/>
    </source>
</evidence>
<keyword evidence="3" id="KW-1185">Reference proteome</keyword>
<reference evidence="2" key="1">
    <citation type="journal article" date="2020" name="Stud. Mycol.">
        <title>101 Dothideomycetes genomes: a test case for predicting lifestyles and emergence of pathogens.</title>
        <authorList>
            <person name="Haridas S."/>
            <person name="Albert R."/>
            <person name="Binder M."/>
            <person name="Bloem J."/>
            <person name="Labutti K."/>
            <person name="Salamov A."/>
            <person name="Andreopoulos B."/>
            <person name="Baker S."/>
            <person name="Barry K."/>
            <person name="Bills G."/>
            <person name="Bluhm B."/>
            <person name="Cannon C."/>
            <person name="Castanera R."/>
            <person name="Culley D."/>
            <person name="Daum C."/>
            <person name="Ezra D."/>
            <person name="Gonzalez J."/>
            <person name="Henrissat B."/>
            <person name="Kuo A."/>
            <person name="Liang C."/>
            <person name="Lipzen A."/>
            <person name="Lutzoni F."/>
            <person name="Magnuson J."/>
            <person name="Mondo S."/>
            <person name="Nolan M."/>
            <person name="Ohm R."/>
            <person name="Pangilinan J."/>
            <person name="Park H.-J."/>
            <person name="Ramirez L."/>
            <person name="Alfaro M."/>
            <person name="Sun H."/>
            <person name="Tritt A."/>
            <person name="Yoshinaga Y."/>
            <person name="Zwiers L.-H."/>
            <person name="Turgeon B."/>
            <person name="Goodwin S."/>
            <person name="Spatafora J."/>
            <person name="Crous P."/>
            <person name="Grigoriev I."/>
        </authorList>
    </citation>
    <scope>NUCLEOTIDE SEQUENCE</scope>
    <source>
        <strain evidence="2">CBS 473.64</strain>
    </source>
</reference>
<dbReference type="Gene3D" id="3.10.180.10">
    <property type="entry name" value="2,3-Dihydroxybiphenyl 1,2-Dioxygenase, domain 1"/>
    <property type="match status" value="1"/>
</dbReference>
<organism evidence="2 3">
    <name type="scientific">Massarina eburnea CBS 473.64</name>
    <dbReference type="NCBI Taxonomy" id="1395130"/>
    <lineage>
        <taxon>Eukaryota</taxon>
        <taxon>Fungi</taxon>
        <taxon>Dikarya</taxon>
        <taxon>Ascomycota</taxon>
        <taxon>Pezizomycotina</taxon>
        <taxon>Dothideomycetes</taxon>
        <taxon>Pleosporomycetidae</taxon>
        <taxon>Pleosporales</taxon>
        <taxon>Massarineae</taxon>
        <taxon>Massarinaceae</taxon>
        <taxon>Massarina</taxon>
    </lineage>
</organism>
<name>A0A6A6RZ78_9PLEO</name>
<evidence type="ECO:0000313" key="2">
    <source>
        <dbReference type="EMBL" id="KAF2640282.1"/>
    </source>
</evidence>
<feature type="domain" description="YycE-like N-terminal" evidence="1">
    <location>
        <begin position="15"/>
        <end position="66"/>
    </location>
</feature>
<dbReference type="InterPro" id="IPR029068">
    <property type="entry name" value="Glyas_Bleomycin-R_OHBP_Dase"/>
</dbReference>
<dbReference type="AlphaFoldDB" id="A0A6A6RZ78"/>